<sequence length="269" mass="29683">MKKIDNSRRMRFTLAHELGHVLLPWHVETVQCDMQQQGYPEEVTVESPNSIGIAQEHQANSFASHVLVPRAFLRDIAPGYVRVPDALARLEQANVSAAAGVVALASSLPAGYVFLVRGMSRMIRSPGTELPFNWAGITPELRPALMESSVDFGQVTHQGQLVEWFEFIESANYKPLDNEPRSSMEILIAALQGSSLCHDVDAAARSITAKVGGVLSARRDLSSVPDIQALLAYKFSMDVRYSKLLDSAEFRLYLTKKSIEVAAKRDARS</sequence>
<dbReference type="AlphaFoldDB" id="A0A7W9PUX3"/>
<dbReference type="PANTHER" id="PTHR43236">
    <property type="entry name" value="ANTITOXIN HIGA1"/>
    <property type="match status" value="1"/>
</dbReference>
<organism evidence="3 4">
    <name type="scientific">Streptomyces echinatus</name>
    <dbReference type="NCBI Taxonomy" id="67293"/>
    <lineage>
        <taxon>Bacteria</taxon>
        <taxon>Bacillati</taxon>
        <taxon>Actinomycetota</taxon>
        <taxon>Actinomycetes</taxon>
        <taxon>Kitasatosporales</taxon>
        <taxon>Streptomycetaceae</taxon>
        <taxon>Streptomyces</taxon>
    </lineage>
</organism>
<feature type="transmembrane region" description="Helical" evidence="1">
    <location>
        <begin position="95"/>
        <end position="115"/>
    </location>
</feature>
<evidence type="ECO:0000259" key="2">
    <source>
        <dbReference type="Pfam" id="PF06114"/>
    </source>
</evidence>
<feature type="domain" description="IrrE N-terminal-like" evidence="2">
    <location>
        <begin position="7"/>
        <end position="85"/>
    </location>
</feature>
<dbReference type="Proteomes" id="UP000585836">
    <property type="component" value="Unassembled WGS sequence"/>
</dbReference>
<dbReference type="EMBL" id="JACHJK010000005">
    <property type="protein sequence ID" value="MBB5927717.1"/>
    <property type="molecule type" value="Genomic_DNA"/>
</dbReference>
<keyword evidence="1" id="KW-0472">Membrane</keyword>
<dbReference type="InterPro" id="IPR010359">
    <property type="entry name" value="IrrE_HExxH"/>
</dbReference>
<dbReference type="PANTHER" id="PTHR43236:SF2">
    <property type="entry name" value="BLL0069 PROTEIN"/>
    <property type="match status" value="1"/>
</dbReference>
<gene>
    <name evidence="3" type="ORF">FHS34_003180</name>
</gene>
<dbReference type="Gene3D" id="1.10.10.2910">
    <property type="match status" value="1"/>
</dbReference>
<name>A0A7W9PUX3_9ACTN</name>
<keyword evidence="1" id="KW-0812">Transmembrane</keyword>
<evidence type="ECO:0000313" key="3">
    <source>
        <dbReference type="EMBL" id="MBB5927717.1"/>
    </source>
</evidence>
<keyword evidence="1" id="KW-1133">Transmembrane helix</keyword>
<reference evidence="3 4" key="1">
    <citation type="submission" date="2020-08" db="EMBL/GenBank/DDBJ databases">
        <title>Genomic Encyclopedia of Type Strains, Phase III (KMG-III): the genomes of soil and plant-associated and newly described type strains.</title>
        <authorList>
            <person name="Whitman W."/>
        </authorList>
    </citation>
    <scope>NUCLEOTIDE SEQUENCE [LARGE SCALE GENOMIC DNA]</scope>
    <source>
        <strain evidence="3 4">CECT 3313</strain>
    </source>
</reference>
<dbReference type="Pfam" id="PF06114">
    <property type="entry name" value="Peptidase_M78"/>
    <property type="match status" value="1"/>
</dbReference>
<dbReference type="InterPro" id="IPR052345">
    <property type="entry name" value="Rad_response_metalloprotease"/>
</dbReference>
<accession>A0A7W9PUX3</accession>
<keyword evidence="4" id="KW-1185">Reference proteome</keyword>
<proteinExistence type="predicted"/>
<evidence type="ECO:0000313" key="4">
    <source>
        <dbReference type="Proteomes" id="UP000585836"/>
    </source>
</evidence>
<comment type="caution">
    <text evidence="3">The sequence shown here is derived from an EMBL/GenBank/DDBJ whole genome shotgun (WGS) entry which is preliminary data.</text>
</comment>
<evidence type="ECO:0000256" key="1">
    <source>
        <dbReference type="SAM" id="Phobius"/>
    </source>
</evidence>
<protein>
    <recommendedName>
        <fullName evidence="2">IrrE N-terminal-like domain-containing protein</fullName>
    </recommendedName>
</protein>